<proteinExistence type="predicted"/>
<sequence>MKNFIQPGKTLTLTAPVGGVIGGNFYFIGSAFGVACGSADAGEKFDLDVSGGVFELTKNSAEAWTEGAPIYATAAGVMTVTSTDNTKVGIAVAAAANPSGVGRVRLNASF</sequence>
<reference evidence="1" key="1">
    <citation type="submission" date="2016-08" db="EMBL/GenBank/DDBJ databases">
        <authorList>
            <person name="Seilhamer J.J."/>
        </authorList>
    </citation>
    <scope>NUCLEOTIDE SEQUENCE</scope>
    <source>
        <strain evidence="1">86</strain>
    </source>
</reference>
<dbReference type="InterPro" id="IPR011231">
    <property type="entry name" value="Phage_VT1-Sakai_H0018"/>
</dbReference>
<protein>
    <recommendedName>
        <fullName evidence="2">DUF2190 family protein</fullName>
    </recommendedName>
</protein>
<accession>A0A212LR52</accession>
<dbReference type="EMBL" id="FMJD01000013">
    <property type="protein sequence ID" value="SCM79961.1"/>
    <property type="molecule type" value="Genomic_DNA"/>
</dbReference>
<evidence type="ECO:0000313" key="1">
    <source>
        <dbReference type="EMBL" id="SCM79961.1"/>
    </source>
</evidence>
<name>A0A212LR52_9HYPH</name>
<organism evidence="1">
    <name type="scientific">uncultured Pleomorphomonas sp</name>
    <dbReference type="NCBI Taxonomy" id="442121"/>
    <lineage>
        <taxon>Bacteria</taxon>
        <taxon>Pseudomonadati</taxon>
        <taxon>Pseudomonadota</taxon>
        <taxon>Alphaproteobacteria</taxon>
        <taxon>Hyphomicrobiales</taxon>
        <taxon>Pleomorphomonadaceae</taxon>
        <taxon>Pleomorphomonas</taxon>
        <taxon>environmental samples</taxon>
    </lineage>
</organism>
<gene>
    <name evidence="1" type="ORF">KL86PLE_90730</name>
</gene>
<evidence type="ECO:0008006" key="2">
    <source>
        <dbReference type="Google" id="ProtNLM"/>
    </source>
</evidence>
<dbReference type="Pfam" id="PF09956">
    <property type="entry name" value="Phage_cement_2"/>
    <property type="match status" value="1"/>
</dbReference>
<dbReference type="PIRSF" id="PIRSF030771">
    <property type="entry name" value="UCP030771"/>
    <property type="match status" value="1"/>
</dbReference>
<dbReference type="AlphaFoldDB" id="A0A212LR52"/>
<dbReference type="RefSeq" id="WP_288198837.1">
    <property type="nucleotide sequence ID" value="NZ_LT608334.1"/>
</dbReference>